<feature type="coiled-coil region" evidence="6">
    <location>
        <begin position="354"/>
        <end position="388"/>
    </location>
</feature>
<dbReference type="GO" id="GO:0005793">
    <property type="term" value="C:endoplasmic reticulum-Golgi intermediate compartment"/>
    <property type="evidence" value="ECO:0007669"/>
    <property type="project" value="TreeGrafter"/>
</dbReference>
<evidence type="ECO:0000256" key="7">
    <source>
        <dbReference type="SAM" id="MobiDB-lite"/>
    </source>
</evidence>
<dbReference type="EMBL" id="SKBQ01000029">
    <property type="protein sequence ID" value="TPX14321.1"/>
    <property type="molecule type" value="Genomic_DNA"/>
</dbReference>
<keyword evidence="2 8" id="KW-0812">Transmembrane</keyword>
<keyword evidence="6" id="KW-0175">Coiled coil</keyword>
<evidence type="ECO:0000256" key="8">
    <source>
        <dbReference type="SAM" id="Phobius"/>
    </source>
</evidence>
<evidence type="ECO:0000256" key="6">
    <source>
        <dbReference type="SAM" id="Coils"/>
    </source>
</evidence>
<dbReference type="GO" id="GO:0030134">
    <property type="term" value="C:COPII-coated ER to Golgi transport vesicle"/>
    <property type="evidence" value="ECO:0007669"/>
    <property type="project" value="TreeGrafter"/>
</dbReference>
<dbReference type="InterPro" id="IPR013320">
    <property type="entry name" value="ConA-like_dom_sf"/>
</dbReference>
<dbReference type="InterPro" id="IPR005052">
    <property type="entry name" value="Lectin_leg"/>
</dbReference>
<dbReference type="InterPro" id="IPR035661">
    <property type="entry name" value="EMP46/EMP47_N"/>
</dbReference>
<keyword evidence="3 9" id="KW-0732">Signal</keyword>
<dbReference type="CDD" id="cd06903">
    <property type="entry name" value="lectin_EMP46_EMP47"/>
    <property type="match status" value="1"/>
</dbReference>
<dbReference type="SUPFAM" id="SSF49899">
    <property type="entry name" value="Concanavalin A-like lectins/glucanases"/>
    <property type="match status" value="1"/>
</dbReference>
<feature type="region of interest" description="Disordered" evidence="7">
    <location>
        <begin position="241"/>
        <end position="295"/>
    </location>
</feature>
<dbReference type="InParanoid" id="A0A507BBC0"/>
<evidence type="ECO:0000313" key="12">
    <source>
        <dbReference type="Proteomes" id="UP000319257"/>
    </source>
</evidence>
<organism evidence="11 12">
    <name type="scientific">Thyridium curvatum</name>
    <dbReference type="NCBI Taxonomy" id="1093900"/>
    <lineage>
        <taxon>Eukaryota</taxon>
        <taxon>Fungi</taxon>
        <taxon>Dikarya</taxon>
        <taxon>Ascomycota</taxon>
        <taxon>Pezizomycotina</taxon>
        <taxon>Sordariomycetes</taxon>
        <taxon>Sordariomycetidae</taxon>
        <taxon>Thyridiales</taxon>
        <taxon>Thyridiaceae</taxon>
        <taxon>Thyridium</taxon>
    </lineage>
</organism>
<dbReference type="PROSITE" id="PS51328">
    <property type="entry name" value="L_LECTIN_LIKE"/>
    <property type="match status" value="1"/>
</dbReference>
<evidence type="ECO:0000313" key="11">
    <source>
        <dbReference type="EMBL" id="TPX14321.1"/>
    </source>
</evidence>
<comment type="subcellular location">
    <subcellularLocation>
        <location evidence="1">Membrane</location>
        <topology evidence="1">Single-pass type I membrane protein</topology>
    </subcellularLocation>
</comment>
<evidence type="ECO:0000256" key="5">
    <source>
        <dbReference type="ARBA" id="ARBA00023136"/>
    </source>
</evidence>
<dbReference type="AlphaFoldDB" id="A0A507BBC0"/>
<dbReference type="OrthoDB" id="10265193at2759"/>
<dbReference type="GO" id="GO:0005789">
    <property type="term" value="C:endoplasmic reticulum membrane"/>
    <property type="evidence" value="ECO:0007669"/>
    <property type="project" value="TreeGrafter"/>
</dbReference>
<evidence type="ECO:0000259" key="10">
    <source>
        <dbReference type="PROSITE" id="PS51328"/>
    </source>
</evidence>
<dbReference type="InterPro" id="IPR051136">
    <property type="entry name" value="Intracellular_Lectin-GPT"/>
</dbReference>
<gene>
    <name evidence="11" type="ORF">E0L32_005517</name>
</gene>
<accession>A0A507BBC0</accession>
<dbReference type="GeneID" id="41972964"/>
<evidence type="ECO:0000256" key="1">
    <source>
        <dbReference type="ARBA" id="ARBA00004479"/>
    </source>
</evidence>
<feature type="signal peptide" evidence="9">
    <location>
        <begin position="1"/>
        <end position="20"/>
    </location>
</feature>
<keyword evidence="12" id="KW-1185">Reference proteome</keyword>
<evidence type="ECO:0000256" key="2">
    <source>
        <dbReference type="ARBA" id="ARBA00022692"/>
    </source>
</evidence>
<dbReference type="PANTHER" id="PTHR12223">
    <property type="entry name" value="VESICULAR MANNOSE-BINDING LECTIN"/>
    <property type="match status" value="1"/>
</dbReference>
<name>A0A507BBC0_9PEZI</name>
<sequence length="448" mass="48965">MRLQSPSVWSLLAGLSAVQAQYLVNELSFGFGPRIAPEGTTHVPNFSIQGTRTPEILANKVILTPVSPGNVRGAVWGERTLDYREWVADIDFRVNSPDRGGGNLNVWLAKDGPSAVGSASIYTVGRFEGLALVIDQSGDHGGMIRGFLNDGHTDYKSQQVDGLSFGHCNYAYRNLGRPSQLKITQTADKFSVSVDSYPCFDSDAITLPTGYRFGVTAASADNPDSVEVFKLVVMTQALDAQQAGSGHGSTHNNQQQQQQRQPPVPPMRFSRSGQSEHQPHGGSSEDDESYEADLPDEEAGHITSSKAQFADLHNRLQSVNHHLSTIFRSVAQQGQIDETRHEENQRALGELKGLLSKLDRIGDLEQRIAGLERDLRAVRTDVANTMRNAEHSIKSHVSDHHSTLAETVRGAAPGHGRLIFVILGSQVLLAVAFVVYKRRRAASPKKYL</sequence>
<evidence type="ECO:0000256" key="9">
    <source>
        <dbReference type="SAM" id="SignalP"/>
    </source>
</evidence>
<evidence type="ECO:0000256" key="4">
    <source>
        <dbReference type="ARBA" id="ARBA00022989"/>
    </source>
</evidence>
<feature type="transmembrane region" description="Helical" evidence="8">
    <location>
        <begin position="418"/>
        <end position="436"/>
    </location>
</feature>
<dbReference type="Gene3D" id="2.60.120.200">
    <property type="match status" value="1"/>
</dbReference>
<dbReference type="RefSeq" id="XP_030996032.1">
    <property type="nucleotide sequence ID" value="XM_031140048.1"/>
</dbReference>
<keyword evidence="5 8" id="KW-0472">Membrane</keyword>
<dbReference type="Pfam" id="PF03388">
    <property type="entry name" value="Lectin_leg-like"/>
    <property type="match status" value="1"/>
</dbReference>
<feature type="chain" id="PRO_5021292131" description="L-type lectin-like domain-containing protein" evidence="9">
    <location>
        <begin position="21"/>
        <end position="448"/>
    </location>
</feature>
<keyword evidence="4 8" id="KW-1133">Transmembrane helix</keyword>
<dbReference type="GO" id="GO:0006888">
    <property type="term" value="P:endoplasmic reticulum to Golgi vesicle-mediated transport"/>
    <property type="evidence" value="ECO:0007669"/>
    <property type="project" value="TreeGrafter"/>
</dbReference>
<feature type="domain" description="L-type lectin-like" evidence="10">
    <location>
        <begin position="23"/>
        <end position="236"/>
    </location>
</feature>
<comment type="caution">
    <text evidence="11">The sequence shown here is derived from an EMBL/GenBank/DDBJ whole genome shotgun (WGS) entry which is preliminary data.</text>
</comment>
<dbReference type="GO" id="GO:0000139">
    <property type="term" value="C:Golgi membrane"/>
    <property type="evidence" value="ECO:0007669"/>
    <property type="project" value="TreeGrafter"/>
</dbReference>
<feature type="compositionally biased region" description="Polar residues" evidence="7">
    <location>
        <begin position="241"/>
        <end position="253"/>
    </location>
</feature>
<dbReference type="PANTHER" id="PTHR12223:SF28">
    <property type="entry name" value="LECTIN, MANNOSE BINDING 1 LIKE"/>
    <property type="match status" value="1"/>
</dbReference>
<proteinExistence type="predicted"/>
<dbReference type="Proteomes" id="UP000319257">
    <property type="component" value="Unassembled WGS sequence"/>
</dbReference>
<evidence type="ECO:0000256" key="3">
    <source>
        <dbReference type="ARBA" id="ARBA00022729"/>
    </source>
</evidence>
<protein>
    <recommendedName>
        <fullName evidence="10">L-type lectin-like domain-containing protein</fullName>
    </recommendedName>
</protein>
<reference evidence="11 12" key="1">
    <citation type="submission" date="2019-06" db="EMBL/GenBank/DDBJ databases">
        <title>Draft genome sequence of the filamentous fungus Phialemoniopsis curvata isolated from diesel fuel.</title>
        <authorList>
            <person name="Varaljay V.A."/>
            <person name="Lyon W.J."/>
            <person name="Crouch A.L."/>
            <person name="Drake C.E."/>
            <person name="Hollomon J.M."/>
            <person name="Nadeau L.J."/>
            <person name="Nunn H.S."/>
            <person name="Stevenson B.S."/>
            <person name="Bojanowski C.L."/>
            <person name="Crookes-Goodson W.J."/>
        </authorList>
    </citation>
    <scope>NUCLEOTIDE SEQUENCE [LARGE SCALE GENOMIC DNA]</scope>
    <source>
        <strain evidence="11 12">D216</strain>
    </source>
</reference>
<dbReference type="GO" id="GO:0005537">
    <property type="term" value="F:D-mannose binding"/>
    <property type="evidence" value="ECO:0007669"/>
    <property type="project" value="TreeGrafter"/>
</dbReference>
<dbReference type="STRING" id="1093900.A0A507BBC0"/>
<feature type="compositionally biased region" description="Acidic residues" evidence="7">
    <location>
        <begin position="284"/>
        <end position="295"/>
    </location>
</feature>